<gene>
    <name evidence="4" type="primary">TRAPPC8_2</name>
    <name evidence="4" type="ORF">OS493_007703</name>
</gene>
<proteinExistence type="predicted"/>
<dbReference type="PANTHER" id="PTHR12975">
    <property type="entry name" value="TRANSPORT PROTEIN TRAPP"/>
    <property type="match status" value="1"/>
</dbReference>
<evidence type="ECO:0000313" key="5">
    <source>
        <dbReference type="Proteomes" id="UP001163046"/>
    </source>
</evidence>
<dbReference type="Pfam" id="PF24545">
    <property type="entry name" value="Ig_TPPC8_1st"/>
    <property type="match status" value="1"/>
</dbReference>
<dbReference type="Proteomes" id="UP001163046">
    <property type="component" value="Unassembled WGS sequence"/>
</dbReference>
<feature type="domain" description="TPPC8 second Ig-like" evidence="1">
    <location>
        <begin position="318"/>
        <end position="433"/>
    </location>
</feature>
<sequence length="705" mass="79172">MWLARVHCWQLKDIRQKEKSQVDKLPVLPLPIVDQDLTRVIPCYHCSNLQGKHPERTTVNSTLETKDNFFNQTFSANDEIAKSSNWTSVGHASFEDKFDPKLARRWIQLEKEAFGRVNVSPLPPFFRPHIPCLSSKTDNSTRPLCVVRETVAIEVVLKNPLKIPLNLTNLLLLWEFTPENHTDIISNEFSPREDFVKTEVIKSFDISGNETKAAHLTVVACQTGQLHITGIKYSLTSVAINGPVDEKFSIPPGPHSAMSAVSMLGRLDLVLKGPRLNNTKAEKTSVMHGQDNRLNLDVVPPMPLLEVRFSGFPSKLLCDEVVQTMAEFTNCSECHLEKLYIATPNPEFFTFGGDLATLSEHTTIQSNVKCNSTLSNMRRISEVPIPGGSLCPGYTTKLGIWIQGHGKPGKFKREVVFYYQSAGTKSLMSYRVLQHAFDITTNSSVAVRATARRNRHSGLQNNSDDQNQLIIALDVESLVQGEVARKHIEFSVVQVSCASRKWTLQPLSHHKTDGSIKVRYGETVIVQFKAMKCQDECNSSDELHFSHVCFVENEIAASCSPAVDFFFRSGAWEEQRKLTENLKSETVDDTSQVDISLIVFWQTSYIDKDFQKQTVNGQSHVNINRLAETVSAVTQPLVPQADSPSNETASPSPLDRVNNRELLVKYSLRHPASLQVDFSSSRLARLVVELHYTTVARHLLMCLWS</sequence>
<evidence type="ECO:0000313" key="4">
    <source>
        <dbReference type="EMBL" id="KAJ7365061.1"/>
    </source>
</evidence>
<dbReference type="InterPro" id="IPR024420">
    <property type="entry name" value="TRAPP_III_complex_Trs85"/>
</dbReference>
<dbReference type="InterPro" id="IPR058540">
    <property type="entry name" value="Ig_TPPC8_3rd"/>
</dbReference>
<keyword evidence="5" id="KW-1185">Reference proteome</keyword>
<dbReference type="Pfam" id="PF24546">
    <property type="entry name" value="Ig_TPPC8_3rd"/>
    <property type="match status" value="1"/>
</dbReference>
<feature type="domain" description="TPPC8 third Ig-like" evidence="3">
    <location>
        <begin position="438"/>
        <end position="621"/>
    </location>
</feature>
<feature type="domain" description="TPPC8 first Ig-like" evidence="2">
    <location>
        <begin position="96"/>
        <end position="317"/>
    </location>
</feature>
<evidence type="ECO:0000259" key="3">
    <source>
        <dbReference type="Pfam" id="PF24546"/>
    </source>
</evidence>
<accession>A0A9W9YRV4</accession>
<comment type="caution">
    <text evidence="4">The sequence shown here is derived from an EMBL/GenBank/DDBJ whole genome shotgun (WGS) entry which is preliminary data.</text>
</comment>
<dbReference type="InterPro" id="IPR058541">
    <property type="entry name" value="Ig_TPPC8_1st"/>
</dbReference>
<dbReference type="GO" id="GO:1990072">
    <property type="term" value="C:TRAPPIII protein complex"/>
    <property type="evidence" value="ECO:0007669"/>
    <property type="project" value="TreeGrafter"/>
</dbReference>
<dbReference type="OrthoDB" id="203724at2759"/>
<dbReference type="InterPro" id="IPR058538">
    <property type="entry name" value="Ig_TPPC8_2nd"/>
</dbReference>
<protein>
    <submittedName>
        <fullName evidence="4">Trafficking protein particle complex 8</fullName>
    </submittedName>
</protein>
<dbReference type="EMBL" id="MU827304">
    <property type="protein sequence ID" value="KAJ7365061.1"/>
    <property type="molecule type" value="Genomic_DNA"/>
</dbReference>
<dbReference type="Pfam" id="PF24544">
    <property type="entry name" value="Ig_TPPC8_2nd"/>
    <property type="match status" value="1"/>
</dbReference>
<dbReference type="AlphaFoldDB" id="A0A9W9YRV4"/>
<reference evidence="4" key="1">
    <citation type="submission" date="2023-01" db="EMBL/GenBank/DDBJ databases">
        <title>Genome assembly of the deep-sea coral Lophelia pertusa.</title>
        <authorList>
            <person name="Herrera S."/>
            <person name="Cordes E."/>
        </authorList>
    </citation>
    <scope>NUCLEOTIDE SEQUENCE</scope>
    <source>
        <strain evidence="4">USNM1676648</strain>
        <tissue evidence="4">Polyp</tissue>
    </source>
</reference>
<organism evidence="4 5">
    <name type="scientific">Desmophyllum pertusum</name>
    <dbReference type="NCBI Taxonomy" id="174260"/>
    <lineage>
        <taxon>Eukaryota</taxon>
        <taxon>Metazoa</taxon>
        <taxon>Cnidaria</taxon>
        <taxon>Anthozoa</taxon>
        <taxon>Hexacorallia</taxon>
        <taxon>Scleractinia</taxon>
        <taxon>Caryophylliina</taxon>
        <taxon>Caryophylliidae</taxon>
        <taxon>Desmophyllum</taxon>
    </lineage>
</organism>
<name>A0A9W9YRV4_9CNID</name>
<evidence type="ECO:0000259" key="1">
    <source>
        <dbReference type="Pfam" id="PF24544"/>
    </source>
</evidence>
<dbReference type="PANTHER" id="PTHR12975:SF6">
    <property type="entry name" value="TRAFFICKING PROTEIN PARTICLE COMPLEX SUBUNIT 8"/>
    <property type="match status" value="1"/>
</dbReference>
<evidence type="ECO:0000259" key="2">
    <source>
        <dbReference type="Pfam" id="PF24545"/>
    </source>
</evidence>